<reference evidence="2" key="1">
    <citation type="journal article" date="2019" name="Int. J. Syst. Evol. Microbiol.">
        <title>The Global Catalogue of Microorganisms (GCM) 10K type strain sequencing project: providing services to taxonomists for standard genome sequencing and annotation.</title>
        <authorList>
            <consortium name="The Broad Institute Genomics Platform"/>
            <consortium name="The Broad Institute Genome Sequencing Center for Infectious Disease"/>
            <person name="Wu L."/>
            <person name="Ma J."/>
        </authorList>
    </citation>
    <scope>NUCLEOTIDE SEQUENCE [LARGE SCALE GENOMIC DNA]</scope>
    <source>
        <strain evidence="2">KCTC 12708</strain>
    </source>
</reference>
<evidence type="ECO:0000313" key="2">
    <source>
        <dbReference type="Proteomes" id="UP000615593"/>
    </source>
</evidence>
<dbReference type="RefSeq" id="WP_027885810.1">
    <property type="nucleotide sequence ID" value="NZ_BMWY01000022.1"/>
</dbReference>
<evidence type="ECO:0000313" key="1">
    <source>
        <dbReference type="EMBL" id="GGZ65552.1"/>
    </source>
</evidence>
<dbReference type="GeneID" id="94370513"/>
<gene>
    <name evidence="1" type="ORF">GCM10008088_28510</name>
</gene>
<dbReference type="Proteomes" id="UP000615593">
    <property type="component" value="Unassembled WGS sequence"/>
</dbReference>
<sequence>MNNIKLNKYEINFLTEPFPIHLGDVRNLFISDFGFSEIDAITESIDLLKRMYELNFIRFEILLYYESDNKIKIVLDESEKGFELKIDSDF</sequence>
<organism evidence="1 2">
    <name type="scientific">Mesonia mobilis</name>
    <dbReference type="NCBI Taxonomy" id="369791"/>
    <lineage>
        <taxon>Bacteria</taxon>
        <taxon>Pseudomonadati</taxon>
        <taxon>Bacteroidota</taxon>
        <taxon>Flavobacteriia</taxon>
        <taxon>Flavobacteriales</taxon>
        <taxon>Flavobacteriaceae</taxon>
        <taxon>Mesonia</taxon>
    </lineage>
</organism>
<proteinExistence type="predicted"/>
<name>A0ABQ3C2S9_9FLAO</name>
<accession>A0ABQ3C2S9</accession>
<dbReference type="EMBL" id="BMWY01000022">
    <property type="protein sequence ID" value="GGZ65552.1"/>
    <property type="molecule type" value="Genomic_DNA"/>
</dbReference>
<comment type="caution">
    <text evidence="1">The sequence shown here is derived from an EMBL/GenBank/DDBJ whole genome shotgun (WGS) entry which is preliminary data.</text>
</comment>
<keyword evidence="2" id="KW-1185">Reference proteome</keyword>
<protein>
    <submittedName>
        <fullName evidence="1">Uncharacterized protein</fullName>
    </submittedName>
</protein>